<dbReference type="InterPro" id="IPR043128">
    <property type="entry name" value="Rev_trsase/Diguanyl_cyclase"/>
</dbReference>
<sequence length="109" mass="11351">MLAWALVEQFRAAFVSVVLVAFGGVRDSLGRAAGGVLFWVFAGRVDGWVRLSDSVVLLGGLELVVLQAGLTVLVDATVVGVEVLAVLDAALWVWVGEHRLGVGLGVAVP</sequence>
<dbReference type="EMBL" id="FNIT01000002">
    <property type="protein sequence ID" value="SDN82420.1"/>
    <property type="molecule type" value="Genomic_DNA"/>
</dbReference>
<reference evidence="1 2" key="1">
    <citation type="submission" date="2016-10" db="EMBL/GenBank/DDBJ databases">
        <authorList>
            <person name="de Groot N.N."/>
        </authorList>
    </citation>
    <scope>NUCLEOTIDE SEQUENCE [LARGE SCALE GENOMIC DNA]</scope>
    <source>
        <strain evidence="2">L7-484,KACC 16230,DSM 25025</strain>
    </source>
</reference>
<name>A0A1H0EJC0_9HYPH</name>
<evidence type="ECO:0000313" key="2">
    <source>
        <dbReference type="Proteomes" id="UP000198793"/>
    </source>
</evidence>
<protein>
    <submittedName>
        <fullName evidence="1">Uncharacterized protein</fullName>
    </submittedName>
</protein>
<evidence type="ECO:0000313" key="1">
    <source>
        <dbReference type="EMBL" id="SDN82420.1"/>
    </source>
</evidence>
<accession>A0A1H0EJC0</accession>
<organism evidence="1 2">
    <name type="scientific">Aureimonas jatrophae</name>
    <dbReference type="NCBI Taxonomy" id="1166073"/>
    <lineage>
        <taxon>Bacteria</taxon>
        <taxon>Pseudomonadati</taxon>
        <taxon>Pseudomonadota</taxon>
        <taxon>Alphaproteobacteria</taxon>
        <taxon>Hyphomicrobiales</taxon>
        <taxon>Aurantimonadaceae</taxon>
        <taxon>Aureimonas</taxon>
    </lineage>
</organism>
<dbReference type="Gene3D" id="3.30.70.270">
    <property type="match status" value="1"/>
</dbReference>
<dbReference type="Proteomes" id="UP000198793">
    <property type="component" value="Unassembled WGS sequence"/>
</dbReference>
<dbReference type="AlphaFoldDB" id="A0A1H0EJC0"/>
<gene>
    <name evidence="1" type="ORF">SAMN05192530_10265</name>
</gene>
<dbReference type="STRING" id="1166073.SAMN05192530_10265"/>
<keyword evidence="2" id="KW-1185">Reference proteome</keyword>
<proteinExistence type="predicted"/>